<protein>
    <recommendedName>
        <fullName evidence="5">ABC transporter permease</fullName>
    </recommendedName>
</protein>
<feature type="transmembrane region" description="Helical" evidence="2">
    <location>
        <begin position="29"/>
        <end position="49"/>
    </location>
</feature>
<dbReference type="EMBL" id="BAAAPU010000002">
    <property type="protein sequence ID" value="GAA1966396.1"/>
    <property type="molecule type" value="Genomic_DNA"/>
</dbReference>
<keyword evidence="2" id="KW-0812">Transmembrane</keyword>
<keyword evidence="2" id="KW-0472">Membrane</keyword>
<keyword evidence="4" id="KW-1185">Reference proteome</keyword>
<name>A0ABN2RB15_9MICO</name>
<evidence type="ECO:0000313" key="4">
    <source>
        <dbReference type="Proteomes" id="UP001500013"/>
    </source>
</evidence>
<evidence type="ECO:0000256" key="2">
    <source>
        <dbReference type="SAM" id="Phobius"/>
    </source>
</evidence>
<evidence type="ECO:0000256" key="1">
    <source>
        <dbReference type="SAM" id="MobiDB-lite"/>
    </source>
</evidence>
<feature type="region of interest" description="Disordered" evidence="1">
    <location>
        <begin position="1"/>
        <end position="20"/>
    </location>
</feature>
<comment type="caution">
    <text evidence="3">The sequence shown here is derived from an EMBL/GenBank/DDBJ whole genome shotgun (WGS) entry which is preliminary data.</text>
</comment>
<keyword evidence="2" id="KW-1133">Transmembrane helix</keyword>
<dbReference type="Proteomes" id="UP001500013">
    <property type="component" value="Unassembled WGS sequence"/>
</dbReference>
<dbReference type="RefSeq" id="WP_344057680.1">
    <property type="nucleotide sequence ID" value="NZ_BAAAPU010000002.1"/>
</dbReference>
<gene>
    <name evidence="3" type="ORF">GCM10009817_02750</name>
</gene>
<accession>A0ABN2RB15</accession>
<organism evidence="3 4">
    <name type="scientific">Terrabacter lapilli</name>
    <dbReference type="NCBI Taxonomy" id="436231"/>
    <lineage>
        <taxon>Bacteria</taxon>
        <taxon>Bacillati</taxon>
        <taxon>Actinomycetota</taxon>
        <taxon>Actinomycetes</taxon>
        <taxon>Micrococcales</taxon>
        <taxon>Intrasporangiaceae</taxon>
        <taxon>Terrabacter</taxon>
    </lineage>
</organism>
<evidence type="ECO:0000313" key="3">
    <source>
        <dbReference type="EMBL" id="GAA1966396.1"/>
    </source>
</evidence>
<sequence length="64" mass="6634">MTRERALAGSPEGADARPSARAVRAARPLWLVATGVLVLASPVLVMAIGDALARADPPWAARES</sequence>
<reference evidence="3 4" key="1">
    <citation type="journal article" date="2019" name="Int. J. Syst. Evol. Microbiol.">
        <title>The Global Catalogue of Microorganisms (GCM) 10K type strain sequencing project: providing services to taxonomists for standard genome sequencing and annotation.</title>
        <authorList>
            <consortium name="The Broad Institute Genomics Platform"/>
            <consortium name="The Broad Institute Genome Sequencing Center for Infectious Disease"/>
            <person name="Wu L."/>
            <person name="Ma J."/>
        </authorList>
    </citation>
    <scope>NUCLEOTIDE SEQUENCE [LARGE SCALE GENOMIC DNA]</scope>
    <source>
        <strain evidence="3 4">JCM 15628</strain>
    </source>
</reference>
<evidence type="ECO:0008006" key="5">
    <source>
        <dbReference type="Google" id="ProtNLM"/>
    </source>
</evidence>
<proteinExistence type="predicted"/>